<accession>A0A5C6ZXN9</accession>
<evidence type="ECO:0000256" key="2">
    <source>
        <dbReference type="ARBA" id="ARBA00022630"/>
    </source>
</evidence>
<proteinExistence type="inferred from homology"/>
<dbReference type="FunFam" id="3.30.390.30:FF:000001">
    <property type="entry name" value="Dihydrolipoyl dehydrogenase"/>
    <property type="match status" value="1"/>
</dbReference>
<keyword evidence="2" id="KW-0285">Flavoprotein</keyword>
<dbReference type="EMBL" id="VORY01000001">
    <property type="protein sequence ID" value="TXD95695.1"/>
    <property type="molecule type" value="Genomic_DNA"/>
</dbReference>
<dbReference type="RefSeq" id="WP_146928496.1">
    <property type="nucleotide sequence ID" value="NZ_CBCSHZ010000002.1"/>
</dbReference>
<dbReference type="InterPro" id="IPR001100">
    <property type="entry name" value="Pyr_nuc-diS_OxRdtase"/>
</dbReference>
<dbReference type="OrthoDB" id="9800167at2"/>
<sequence>MATKNFDVIIIGTGQAGPPLAASLAKNGIKTAIIEKGNLGGTCVNVGCTPTKAYVASARRAFIAKNSEPLGVEVKGEIVVNLKTIKARKDEIIQDSRDGLHKMLTETENISLIKGTAKFVDEHTVSVNGENYSAEKIYINVGGRARIPEGFSNVPFLTNISILELEEIPEHLIIVGGGYIGLEFGQMFRRFGSKVTILESGDKLLKREDDEFAEEIAAIFKKEGIDIRLNSECISAKKKGDQIEVKIECTEGAPTLTGSHILIAAGRIPNTDDLGLDKTKVKLDKRGYIKVNDELQTNLDHIWALGDCNGEGAFTHTAYNDFQIVNSQLFQEKKRKLSDRFLCYAAFIDPPIARVGMNEKEIREKGIKAKIATRPMSKVARAKEMGETQGMLKILIDDKTDKVLGATFLGTGADEYIHTIIDLMYADAPYTVIRDAVHIHPTVSELIPTMLENPKPME</sequence>
<dbReference type="Pfam" id="PF07992">
    <property type="entry name" value="Pyr_redox_2"/>
    <property type="match status" value="1"/>
</dbReference>
<keyword evidence="11" id="KW-1185">Reference proteome</keyword>
<dbReference type="PRINTS" id="PR00368">
    <property type="entry name" value="FADPNR"/>
</dbReference>
<dbReference type="InterPro" id="IPR023753">
    <property type="entry name" value="FAD/NAD-binding_dom"/>
</dbReference>
<reference evidence="10 11" key="1">
    <citation type="submission" date="2019-08" db="EMBL/GenBank/DDBJ databases">
        <title>Genome sequence of Gillisia hiemivivida IC154 (type strain).</title>
        <authorList>
            <person name="Bowman J.P."/>
        </authorList>
    </citation>
    <scope>NUCLEOTIDE SEQUENCE [LARGE SCALE GENOMIC DNA]</scope>
    <source>
        <strain evidence="10 11">IC154</strain>
    </source>
</reference>
<comment type="similarity">
    <text evidence="1">Belongs to the class-I pyridine nucleotide-disulfide oxidoreductase family.</text>
</comment>
<dbReference type="PIRSF" id="PIRSF000350">
    <property type="entry name" value="Mercury_reductase_MerA"/>
    <property type="match status" value="1"/>
</dbReference>
<evidence type="ECO:0000256" key="4">
    <source>
        <dbReference type="ARBA" id="ARBA00023002"/>
    </source>
</evidence>
<feature type="domain" description="FAD/NAD(P)-binding" evidence="9">
    <location>
        <begin position="6"/>
        <end position="319"/>
    </location>
</feature>
<dbReference type="Gene3D" id="3.30.390.30">
    <property type="match status" value="1"/>
</dbReference>
<dbReference type="GO" id="GO:0050660">
    <property type="term" value="F:flavin adenine dinucleotide binding"/>
    <property type="evidence" value="ECO:0007669"/>
    <property type="project" value="TreeGrafter"/>
</dbReference>
<keyword evidence="3 6" id="KW-0274">FAD</keyword>
<dbReference type="Proteomes" id="UP000321367">
    <property type="component" value="Unassembled WGS sequence"/>
</dbReference>
<dbReference type="SUPFAM" id="SSF51905">
    <property type="entry name" value="FAD/NAD(P)-binding domain"/>
    <property type="match status" value="1"/>
</dbReference>
<comment type="cofactor">
    <cofactor evidence="6">
        <name>FAD</name>
        <dbReference type="ChEBI" id="CHEBI:57692"/>
    </cofactor>
    <text evidence="6">Binds 1 FAD per subunit.</text>
</comment>
<feature type="binding site" evidence="6">
    <location>
        <position position="52"/>
    </location>
    <ligand>
        <name>FAD</name>
        <dbReference type="ChEBI" id="CHEBI:57692"/>
    </ligand>
</feature>
<dbReference type="GO" id="GO:0003955">
    <property type="term" value="F:NAD(P)H dehydrogenase (quinone) activity"/>
    <property type="evidence" value="ECO:0007669"/>
    <property type="project" value="TreeGrafter"/>
</dbReference>
<evidence type="ECO:0000313" key="10">
    <source>
        <dbReference type="EMBL" id="TXD95695.1"/>
    </source>
</evidence>
<feature type="binding site" evidence="6">
    <location>
        <position position="307"/>
    </location>
    <ligand>
        <name>FAD</name>
        <dbReference type="ChEBI" id="CHEBI:57692"/>
    </ligand>
</feature>
<evidence type="ECO:0000256" key="6">
    <source>
        <dbReference type="PIRSR" id="PIRSR000350-3"/>
    </source>
</evidence>
<dbReference type="PRINTS" id="PR00411">
    <property type="entry name" value="PNDRDTASEI"/>
</dbReference>
<comment type="caution">
    <text evidence="10">The sequence shown here is derived from an EMBL/GenBank/DDBJ whole genome shotgun (WGS) entry which is preliminary data.</text>
</comment>
<name>A0A5C6ZXN9_9FLAO</name>
<evidence type="ECO:0000256" key="3">
    <source>
        <dbReference type="ARBA" id="ARBA00022827"/>
    </source>
</evidence>
<dbReference type="NCBIfam" id="NF004992">
    <property type="entry name" value="PRK06370.1-4"/>
    <property type="match status" value="1"/>
</dbReference>
<evidence type="ECO:0000313" key="11">
    <source>
        <dbReference type="Proteomes" id="UP000321367"/>
    </source>
</evidence>
<gene>
    <name evidence="10" type="ORF">ES724_01295</name>
</gene>
<dbReference type="Pfam" id="PF02852">
    <property type="entry name" value="Pyr_redox_dim"/>
    <property type="match status" value="1"/>
</dbReference>
<dbReference type="SUPFAM" id="SSF55424">
    <property type="entry name" value="FAD/NAD-linked reductases, dimerisation (C-terminal) domain"/>
    <property type="match status" value="1"/>
</dbReference>
<feature type="binding site" evidence="6">
    <location>
        <position position="199"/>
    </location>
    <ligand>
        <name>NAD(+)</name>
        <dbReference type="ChEBI" id="CHEBI:57540"/>
    </ligand>
</feature>
<feature type="binding site" evidence="6">
    <location>
        <begin position="176"/>
        <end position="183"/>
    </location>
    <ligand>
        <name>NAD(+)</name>
        <dbReference type="ChEBI" id="CHEBI:57540"/>
    </ligand>
</feature>
<dbReference type="AlphaFoldDB" id="A0A5C6ZXN9"/>
<feature type="disulfide bond" description="Redox-active" evidence="7">
    <location>
        <begin position="43"/>
        <end position="48"/>
    </location>
</feature>
<protein>
    <submittedName>
        <fullName evidence="10">FAD-containing oxidoreductase</fullName>
    </submittedName>
</protein>
<dbReference type="InterPro" id="IPR036188">
    <property type="entry name" value="FAD/NAD-bd_sf"/>
</dbReference>
<keyword evidence="6" id="KW-0547">Nucleotide-binding</keyword>
<dbReference type="InterPro" id="IPR016156">
    <property type="entry name" value="FAD/NAD-linked_Rdtase_dimer_sf"/>
</dbReference>
<dbReference type="PANTHER" id="PTHR43014:SF2">
    <property type="entry name" value="MERCURIC REDUCTASE"/>
    <property type="match status" value="1"/>
</dbReference>
<evidence type="ECO:0000259" key="8">
    <source>
        <dbReference type="Pfam" id="PF02852"/>
    </source>
</evidence>
<evidence type="ECO:0000256" key="1">
    <source>
        <dbReference type="ARBA" id="ARBA00007532"/>
    </source>
</evidence>
<keyword evidence="4" id="KW-0560">Oxidoreductase</keyword>
<evidence type="ECO:0000256" key="5">
    <source>
        <dbReference type="PIRSR" id="PIRSR000350-2"/>
    </source>
</evidence>
<keyword evidence="6" id="KW-0520">NAD</keyword>
<dbReference type="PANTHER" id="PTHR43014">
    <property type="entry name" value="MERCURIC REDUCTASE"/>
    <property type="match status" value="1"/>
</dbReference>
<dbReference type="Gene3D" id="3.50.50.60">
    <property type="entry name" value="FAD/NAD(P)-binding domain"/>
    <property type="match status" value="2"/>
</dbReference>
<organism evidence="10 11">
    <name type="scientific">Gillisia hiemivivida</name>
    <dbReference type="NCBI Taxonomy" id="291190"/>
    <lineage>
        <taxon>Bacteria</taxon>
        <taxon>Pseudomonadati</taxon>
        <taxon>Bacteroidota</taxon>
        <taxon>Flavobacteriia</taxon>
        <taxon>Flavobacteriales</taxon>
        <taxon>Flavobacteriaceae</taxon>
        <taxon>Gillisia</taxon>
    </lineage>
</organism>
<feature type="active site" description="Proton acceptor" evidence="5">
    <location>
        <position position="440"/>
    </location>
</feature>
<feature type="binding site" evidence="6">
    <location>
        <position position="266"/>
    </location>
    <ligand>
        <name>NAD(+)</name>
        <dbReference type="ChEBI" id="CHEBI:57540"/>
    </ligand>
</feature>
<dbReference type="InterPro" id="IPR004099">
    <property type="entry name" value="Pyr_nucl-diS_OxRdtase_dimer"/>
</dbReference>
<evidence type="ECO:0000256" key="7">
    <source>
        <dbReference type="PIRSR" id="PIRSR000350-4"/>
    </source>
</evidence>
<feature type="domain" description="Pyridine nucleotide-disulphide oxidoreductase dimerisation" evidence="8">
    <location>
        <begin position="345"/>
        <end position="450"/>
    </location>
</feature>
<evidence type="ECO:0000259" key="9">
    <source>
        <dbReference type="Pfam" id="PF07992"/>
    </source>
</evidence>